<feature type="transmembrane region" description="Helical" evidence="1">
    <location>
        <begin position="12"/>
        <end position="30"/>
    </location>
</feature>
<dbReference type="eggNOG" id="ENOG50333NE">
    <property type="taxonomic scope" value="Bacteria"/>
</dbReference>
<keyword evidence="3" id="KW-1185">Reference proteome</keyword>
<dbReference type="EMBL" id="JMIW01000001">
    <property type="protein sequence ID" value="KEO91686.1"/>
    <property type="molecule type" value="Genomic_DNA"/>
</dbReference>
<keyword evidence="1" id="KW-0812">Transmembrane</keyword>
<evidence type="ECO:0000313" key="3">
    <source>
        <dbReference type="Proteomes" id="UP000027647"/>
    </source>
</evidence>
<dbReference type="Proteomes" id="UP000027647">
    <property type="component" value="Unassembled WGS sequence"/>
</dbReference>
<evidence type="ECO:0008006" key="4">
    <source>
        <dbReference type="Google" id="ProtNLM"/>
    </source>
</evidence>
<dbReference type="OrthoDB" id="8232804at2"/>
<feature type="transmembrane region" description="Helical" evidence="1">
    <location>
        <begin position="137"/>
        <end position="156"/>
    </location>
</feature>
<comment type="caution">
    <text evidence="2">The sequence shown here is derived from an EMBL/GenBank/DDBJ whole genome shotgun (WGS) entry which is preliminary data.</text>
</comment>
<name>A0A074MA60_ERYLO</name>
<dbReference type="STRING" id="1044.EH31_03165"/>
<keyword evidence="1" id="KW-0472">Membrane</keyword>
<protein>
    <recommendedName>
        <fullName evidence="4">TIGR04222 domain-containing membrane protein</fullName>
    </recommendedName>
</protein>
<evidence type="ECO:0000313" key="2">
    <source>
        <dbReference type="EMBL" id="KEO91686.1"/>
    </source>
</evidence>
<accession>A0A074MA60</accession>
<dbReference type="RefSeq" id="WP_051698888.1">
    <property type="nucleotide sequence ID" value="NZ_JMIW01000001.1"/>
</dbReference>
<proteinExistence type="predicted"/>
<organism evidence="2 3">
    <name type="scientific">Erythrobacter longus</name>
    <dbReference type="NCBI Taxonomy" id="1044"/>
    <lineage>
        <taxon>Bacteria</taxon>
        <taxon>Pseudomonadati</taxon>
        <taxon>Pseudomonadota</taxon>
        <taxon>Alphaproteobacteria</taxon>
        <taxon>Sphingomonadales</taxon>
        <taxon>Erythrobacteraceae</taxon>
        <taxon>Erythrobacter/Porphyrobacter group</taxon>
        <taxon>Erythrobacter</taxon>
    </lineage>
</organism>
<gene>
    <name evidence="2" type="ORF">EH31_03165</name>
</gene>
<feature type="transmembrane region" description="Helical" evidence="1">
    <location>
        <begin position="168"/>
        <end position="187"/>
    </location>
</feature>
<dbReference type="AlphaFoldDB" id="A0A074MA60"/>
<keyword evidence="1" id="KW-1133">Transmembrane helix</keyword>
<dbReference type="NCBIfam" id="TIGR04222">
    <property type="entry name" value="near_uncomplex"/>
    <property type="match status" value="1"/>
</dbReference>
<reference evidence="2 3" key="1">
    <citation type="submission" date="2014-04" db="EMBL/GenBank/DDBJ databases">
        <title>A comprehensive comparison of genomes of Erythrobacter spp. strains.</title>
        <authorList>
            <person name="Zheng Q."/>
        </authorList>
    </citation>
    <scope>NUCLEOTIDE SEQUENCE [LARGE SCALE GENOMIC DNA]</scope>
    <source>
        <strain evidence="2 3">DSM 6997</strain>
    </source>
</reference>
<sequence>MEIFSSYSGAGFLGFYALMLATCVAAGFWIPANLRPLGKRSEVEDLEEVAVLNGGADRLNLAVLSSLFAKGALTSGNSKKLFSTDKDQAESEAERAVLSKVGGFSLADAKRTLLEQAAQVEQRLIQRGLMMSEQERLRLKIFSTLPFAVLFVIGLYRQQAGAALGEPTGILIALLIVTFVLGLIRFFTGTKRTIAGQEVVMELEESKSRLRRAPQANEAGFAVALFGTGVLVGTPWEAVHAARAASAGGGAGGVYGGDDGGSDGGGGGCGGGGCGGCGG</sequence>
<evidence type="ECO:0000256" key="1">
    <source>
        <dbReference type="SAM" id="Phobius"/>
    </source>
</evidence>
<dbReference type="InterPro" id="IPR026467">
    <property type="entry name" value="Ser/Gly_Cys_C_dom"/>
</dbReference>